<accession>A0A2A6C0F2</accession>
<dbReference type="SUPFAM" id="SSF49354">
    <property type="entry name" value="PapD-like"/>
    <property type="match status" value="1"/>
</dbReference>
<evidence type="ECO:0000256" key="1">
    <source>
        <dbReference type="RuleBase" id="RU003425"/>
    </source>
</evidence>
<evidence type="ECO:0000313" key="2">
    <source>
        <dbReference type="EnsemblMetazoa" id="PPA42140.1"/>
    </source>
</evidence>
<dbReference type="GO" id="GO:0005829">
    <property type="term" value="C:cytosol"/>
    <property type="evidence" value="ECO:0000318"/>
    <property type="project" value="GO_Central"/>
</dbReference>
<proteinExistence type="predicted"/>
<evidence type="ECO:0000313" key="3">
    <source>
        <dbReference type="Proteomes" id="UP000005239"/>
    </source>
</evidence>
<gene>
    <name evidence="2" type="primary">WBGene00280509</name>
</gene>
<protein>
    <recommendedName>
        <fullName evidence="1">Major sperm protein</fullName>
    </recommendedName>
</protein>
<sequence length="539" mass="61465">MRAPRITMPPIYRFMAQSFGDLDEERACTYGCKEATRYTSRIELAQHMEKKHLWTLQSLSLAFFKLIEEEADRQAQTADYAEMYNILSKVRPSQSVPPGDIATQPGTKIVFNAPFEDKYTYHIKVTNSSARRIGWTFKTTNMKRLGVDPAAGVLDPKEAVLISVSCDSFVYGQYIVNDCVTIEWTNTPDGDAKHSEQFRREWFQGDGKHRSMTPSIPSVALNTGARLPLFGLGTWTAMNADELKIALRVALDEGYRLIDTAAIYQNEHVIGEILEEYFTAGKLKREDVFVTSKLPFFAMQPDEAEESIKKQLAALRLDYLDLYLIHCPCAMKNKADGTAGFDHQNIEHIDTWRVLEKYYKSGQLKAIGVSNFNGNQIQALYDQAEIKPSNLQVELHIYWPQHELHELCKKLNMTVTAYAPIGSPGRLTFKPNDDWPIGSPMEDAVVVELAKKYGKTPAQILIRHLLQRGISVIPKSTNPERVKQNINIFDFELSKDDQQKLLDVPTRVRLFEFRFCAGNKHFPFEDVDLTKKSDEKEDM</sequence>
<dbReference type="InterPro" id="IPR018170">
    <property type="entry name" value="Aldo/ket_reductase_CS"/>
</dbReference>
<reference evidence="2" key="2">
    <citation type="submission" date="2022-06" db="UniProtKB">
        <authorList>
            <consortium name="EnsemblMetazoa"/>
        </authorList>
    </citation>
    <scope>IDENTIFICATION</scope>
    <source>
        <strain evidence="2">PS312</strain>
    </source>
</reference>
<dbReference type="InterPro" id="IPR008962">
    <property type="entry name" value="PapD-like_sf"/>
</dbReference>
<keyword evidence="1" id="KW-0963">Cytoplasm</keyword>
<dbReference type="PRINTS" id="PR00069">
    <property type="entry name" value="ALDKETRDTASE"/>
</dbReference>
<dbReference type="EnsemblMetazoa" id="PPA42140.1">
    <property type="protein sequence ID" value="PPA42140.1"/>
    <property type="gene ID" value="WBGene00280509"/>
</dbReference>
<dbReference type="InterPro" id="IPR023210">
    <property type="entry name" value="NADP_OxRdtase_dom"/>
</dbReference>
<dbReference type="Proteomes" id="UP000005239">
    <property type="component" value="Unassembled WGS sequence"/>
</dbReference>
<dbReference type="SUPFAM" id="SSF51430">
    <property type="entry name" value="NAD(P)-linked oxidoreductase"/>
    <property type="match status" value="1"/>
</dbReference>
<dbReference type="PROSITE" id="PS00798">
    <property type="entry name" value="ALDOKETO_REDUCTASE_1"/>
    <property type="match status" value="1"/>
</dbReference>
<organism evidence="2 3">
    <name type="scientific">Pristionchus pacificus</name>
    <name type="common">Parasitic nematode worm</name>
    <dbReference type="NCBI Taxonomy" id="54126"/>
    <lineage>
        <taxon>Eukaryota</taxon>
        <taxon>Metazoa</taxon>
        <taxon>Ecdysozoa</taxon>
        <taxon>Nematoda</taxon>
        <taxon>Chromadorea</taxon>
        <taxon>Rhabditida</taxon>
        <taxon>Rhabditina</taxon>
        <taxon>Diplogasteromorpha</taxon>
        <taxon>Diplogasteroidea</taxon>
        <taxon>Neodiplogasteridae</taxon>
        <taxon>Pristionchus</taxon>
    </lineage>
</organism>
<dbReference type="InterPro" id="IPR020471">
    <property type="entry name" value="AKR"/>
</dbReference>
<reference evidence="3" key="1">
    <citation type="journal article" date="2008" name="Nat. Genet.">
        <title>The Pristionchus pacificus genome provides a unique perspective on nematode lifestyle and parasitism.</title>
        <authorList>
            <person name="Dieterich C."/>
            <person name="Clifton S.W."/>
            <person name="Schuster L.N."/>
            <person name="Chinwalla A."/>
            <person name="Delehaunty K."/>
            <person name="Dinkelacker I."/>
            <person name="Fulton L."/>
            <person name="Fulton R."/>
            <person name="Godfrey J."/>
            <person name="Minx P."/>
            <person name="Mitreva M."/>
            <person name="Roeseler W."/>
            <person name="Tian H."/>
            <person name="Witte H."/>
            <person name="Yang S.P."/>
            <person name="Wilson R.K."/>
            <person name="Sommer R.J."/>
        </authorList>
    </citation>
    <scope>NUCLEOTIDE SEQUENCE [LARGE SCALE GENOMIC DNA]</scope>
    <source>
        <strain evidence="3">PS312</strain>
    </source>
</reference>
<dbReference type="GO" id="GO:0004032">
    <property type="term" value="F:aldose reductase (NADPH) activity"/>
    <property type="evidence" value="ECO:0000318"/>
    <property type="project" value="GO_Central"/>
</dbReference>
<dbReference type="PANTHER" id="PTHR11732">
    <property type="entry name" value="ALDO/KETO REDUCTASE"/>
    <property type="match status" value="1"/>
</dbReference>
<dbReference type="Pfam" id="PF00635">
    <property type="entry name" value="Motile_Sperm"/>
    <property type="match status" value="1"/>
</dbReference>
<name>A0A2A6C0F2_PRIPA</name>
<dbReference type="FunFam" id="3.20.20.100:FF:000029">
    <property type="entry name" value="Aldo-keto reductase"/>
    <property type="match status" value="1"/>
</dbReference>
<dbReference type="Gene3D" id="2.60.40.10">
    <property type="entry name" value="Immunoglobulins"/>
    <property type="match status" value="1"/>
</dbReference>
<dbReference type="Gene3D" id="3.20.20.100">
    <property type="entry name" value="NADP-dependent oxidoreductase domain"/>
    <property type="match status" value="1"/>
</dbReference>
<keyword evidence="1" id="KW-0206">Cytoskeleton</keyword>
<dbReference type="InterPro" id="IPR036812">
    <property type="entry name" value="NAD(P)_OxRdtase_dom_sf"/>
</dbReference>
<dbReference type="AlphaFoldDB" id="A0A2A6C0F2"/>
<comment type="function">
    <text evidence="1">Central component in molecular interactions underlying sperm crawling. Forms an extensive filament system that extends from sperm villipoda, along the leading edge of the pseudopod.</text>
</comment>
<dbReference type="Pfam" id="PF00248">
    <property type="entry name" value="Aldo_ket_red"/>
    <property type="match status" value="1"/>
</dbReference>
<keyword evidence="3" id="KW-1185">Reference proteome</keyword>
<dbReference type="InterPro" id="IPR013783">
    <property type="entry name" value="Ig-like_fold"/>
</dbReference>
<dbReference type="InterPro" id="IPR000535">
    <property type="entry name" value="MSP_dom"/>
</dbReference>
<dbReference type="PROSITE" id="PS50202">
    <property type="entry name" value="MSP"/>
    <property type="match status" value="1"/>
</dbReference>
<accession>A0A8R1Z263</accession>